<name>A0A9W6T5A6_CANBO</name>
<evidence type="ECO:0000313" key="19">
    <source>
        <dbReference type="Proteomes" id="UP001165120"/>
    </source>
</evidence>
<reference evidence="18" key="1">
    <citation type="submission" date="2023-04" db="EMBL/GenBank/DDBJ databases">
        <title>Candida boidinii NBRC 10035.</title>
        <authorList>
            <person name="Ichikawa N."/>
            <person name="Sato H."/>
            <person name="Tonouchi N."/>
        </authorList>
    </citation>
    <scope>NUCLEOTIDE SEQUENCE</scope>
    <source>
        <strain evidence="18">NBRC 10035</strain>
    </source>
</reference>
<dbReference type="GO" id="GO:1990537">
    <property type="term" value="C:mitotic spindle polar microtubule"/>
    <property type="evidence" value="ECO:0007669"/>
    <property type="project" value="TreeGrafter"/>
</dbReference>
<evidence type="ECO:0000256" key="10">
    <source>
        <dbReference type="ARBA" id="ARBA00022838"/>
    </source>
</evidence>
<proteinExistence type="inferred from homology"/>
<evidence type="ECO:0000256" key="4">
    <source>
        <dbReference type="ARBA" id="ARBA00010073"/>
    </source>
</evidence>
<comment type="similarity">
    <text evidence="4">Belongs to the DASH complex DAM1 family.</text>
</comment>
<evidence type="ECO:0000256" key="15">
    <source>
        <dbReference type="ARBA" id="ARBA00047036"/>
    </source>
</evidence>
<protein>
    <recommendedName>
        <fullName evidence="5">DASH complex subunit DAM1</fullName>
    </recommendedName>
    <alternativeName>
        <fullName evidence="14">Outer kinetochore protein DAM1</fullName>
    </alternativeName>
</protein>
<evidence type="ECO:0000256" key="13">
    <source>
        <dbReference type="ARBA" id="ARBA00023328"/>
    </source>
</evidence>
<keyword evidence="7" id="KW-0963">Cytoplasm</keyword>
<dbReference type="PANTHER" id="PTHR28113:SF1">
    <property type="entry name" value="DASH COMPLEX SUBUNIT DAM1"/>
    <property type="match status" value="1"/>
</dbReference>
<feature type="compositionally biased region" description="Polar residues" evidence="17">
    <location>
        <begin position="286"/>
        <end position="314"/>
    </location>
</feature>
<keyword evidence="19" id="KW-1185">Reference proteome</keyword>
<evidence type="ECO:0000256" key="11">
    <source>
        <dbReference type="ARBA" id="ARBA00023212"/>
    </source>
</evidence>
<evidence type="ECO:0000256" key="1">
    <source>
        <dbReference type="ARBA" id="ARBA00004123"/>
    </source>
</evidence>
<evidence type="ECO:0000256" key="3">
    <source>
        <dbReference type="ARBA" id="ARBA00004629"/>
    </source>
</evidence>
<feature type="coiled-coil region" evidence="16">
    <location>
        <begin position="209"/>
        <end position="236"/>
    </location>
</feature>
<keyword evidence="12" id="KW-0539">Nucleus</keyword>
<organism evidence="18 19">
    <name type="scientific">Candida boidinii</name>
    <name type="common">Yeast</name>
    <dbReference type="NCBI Taxonomy" id="5477"/>
    <lineage>
        <taxon>Eukaryota</taxon>
        <taxon>Fungi</taxon>
        <taxon>Dikarya</taxon>
        <taxon>Ascomycota</taxon>
        <taxon>Saccharomycotina</taxon>
        <taxon>Pichiomycetes</taxon>
        <taxon>Pichiales</taxon>
        <taxon>Pichiaceae</taxon>
        <taxon>Ogataea</taxon>
        <taxon>Ogataea/Candida clade</taxon>
    </lineage>
</organism>
<evidence type="ECO:0000256" key="12">
    <source>
        <dbReference type="ARBA" id="ARBA00023242"/>
    </source>
</evidence>
<dbReference type="Proteomes" id="UP001165120">
    <property type="component" value="Unassembled WGS sequence"/>
</dbReference>
<keyword evidence="9" id="KW-0159">Chromosome partition</keyword>
<evidence type="ECO:0000256" key="8">
    <source>
        <dbReference type="ARBA" id="ARBA00022701"/>
    </source>
</evidence>
<feature type="region of interest" description="Disordered" evidence="17">
    <location>
        <begin position="236"/>
        <end position="344"/>
    </location>
</feature>
<comment type="caution">
    <text evidence="18">The sequence shown here is derived from an EMBL/GenBank/DDBJ whole genome shotgun (WGS) entry which is preliminary data.</text>
</comment>
<evidence type="ECO:0000256" key="17">
    <source>
        <dbReference type="SAM" id="MobiDB-lite"/>
    </source>
</evidence>
<evidence type="ECO:0000256" key="2">
    <source>
        <dbReference type="ARBA" id="ARBA00004186"/>
    </source>
</evidence>
<dbReference type="Pfam" id="PF08653">
    <property type="entry name" value="DASH_Dam1"/>
    <property type="match status" value="1"/>
</dbReference>
<sequence>MDLFDSKEIVSIVKPSTPNRIGRVSSNLTTPKSGNKNDVNRMTKNKNSTSRYPLPVSSPYSSNKVNGFGNCGTPRGGGGNSGFNDIFSDDANNRVKNDKSFPDENVHFTGKGGDSDNNLCDVKFIESSNNDEFDNEYEFPFFDNSMQDDISDNLESINNNICKLNKINASLVNFNESFGSFLFGLSVNAWCVNFEERPTSVTWEKKFKLNKLNSEISSLQDKVSILEDEFTKLENNGVRGSGIATGSAGASRPGNSNKRLGFSLASNASRVQKPMKREQPIRSAGVLSSTNQSASRTGTSINSNSGSQTGSSRPSNGTLPPSSSSGSINHRHSRIPQFRNKRLR</sequence>
<evidence type="ECO:0000256" key="6">
    <source>
        <dbReference type="ARBA" id="ARBA00022454"/>
    </source>
</evidence>
<keyword evidence="11" id="KW-0206">Cytoskeleton</keyword>
<comment type="subunit">
    <text evidence="15">Component of the DASH complex consisting of ASK1, DAD1, DAD2, DAD3, DAD4, DAM1, DUO1, HSK3, SPC19 and SPC34, with a stoichiometry of one copy of each subunit per complex. Multiple DASH complexes oligomerize to form a ring that encircles spindle microtubules and organizes the rod-like NDC80 complexes of the outer kinetochore. DASH complex oligomerization strengthens microtubule attachments. Within the complex, DAM1 and DUO1 may form the microtubule connections. On cytoplasmic microtubules, DASH complexes appear to form patches instead of rings. Interacts with the outer kinetochore component NDC80; the interaction is direct.</text>
</comment>
<keyword evidence="13" id="KW-0137">Centromere</keyword>
<dbReference type="PANTHER" id="PTHR28113">
    <property type="entry name" value="DASH COMPLEX SUBUNIT DAM1"/>
    <property type="match status" value="1"/>
</dbReference>
<keyword evidence="10" id="KW-0995">Kinetochore</keyword>
<evidence type="ECO:0000256" key="5">
    <source>
        <dbReference type="ARBA" id="ARBA00020497"/>
    </source>
</evidence>
<feature type="compositionally biased region" description="Polar residues" evidence="17">
    <location>
        <begin position="253"/>
        <end position="270"/>
    </location>
</feature>
<keyword evidence="6" id="KW-0158">Chromosome</keyword>
<keyword evidence="16" id="KW-0175">Coiled coil</keyword>
<feature type="compositionally biased region" description="Low complexity" evidence="17">
    <location>
        <begin position="315"/>
        <end position="328"/>
    </location>
</feature>
<evidence type="ECO:0000256" key="9">
    <source>
        <dbReference type="ARBA" id="ARBA00022829"/>
    </source>
</evidence>
<dbReference type="GO" id="GO:0042729">
    <property type="term" value="C:DASH complex"/>
    <property type="evidence" value="ECO:0007669"/>
    <property type="project" value="InterPro"/>
</dbReference>
<gene>
    <name evidence="18" type="ORF">Cboi02_000475500</name>
</gene>
<dbReference type="EMBL" id="BSXN01002033">
    <property type="protein sequence ID" value="GME75359.1"/>
    <property type="molecule type" value="Genomic_DNA"/>
</dbReference>
<evidence type="ECO:0000256" key="16">
    <source>
        <dbReference type="SAM" id="Coils"/>
    </source>
</evidence>
<dbReference type="InterPro" id="IPR013962">
    <property type="entry name" value="DASH_Dam1"/>
</dbReference>
<evidence type="ECO:0000313" key="18">
    <source>
        <dbReference type="EMBL" id="GME75359.1"/>
    </source>
</evidence>
<keyword evidence="8" id="KW-0493">Microtubule</keyword>
<dbReference type="GO" id="GO:0044732">
    <property type="term" value="C:mitotic spindle pole body"/>
    <property type="evidence" value="ECO:0007669"/>
    <property type="project" value="TreeGrafter"/>
</dbReference>
<evidence type="ECO:0000256" key="14">
    <source>
        <dbReference type="ARBA" id="ARBA00030453"/>
    </source>
</evidence>
<feature type="compositionally biased region" description="Basic residues" evidence="17">
    <location>
        <begin position="329"/>
        <end position="344"/>
    </location>
</feature>
<dbReference type="AlphaFoldDB" id="A0A9W6T5A6"/>
<dbReference type="GO" id="GO:1990758">
    <property type="term" value="P:mitotic sister chromatid biorientation"/>
    <property type="evidence" value="ECO:0007669"/>
    <property type="project" value="TreeGrafter"/>
</dbReference>
<comment type="subcellular location">
    <subcellularLocation>
        <location evidence="3">Chromosome</location>
        <location evidence="3">Centromere</location>
        <location evidence="3">Kinetochore</location>
    </subcellularLocation>
    <subcellularLocation>
        <location evidence="2">Cytoplasm</location>
        <location evidence="2">Cytoskeleton</location>
        <location evidence="2">Spindle</location>
    </subcellularLocation>
    <subcellularLocation>
        <location evidence="1">Nucleus</location>
    </subcellularLocation>
</comment>
<feature type="compositionally biased region" description="Low complexity" evidence="17">
    <location>
        <begin position="241"/>
        <end position="251"/>
    </location>
</feature>
<evidence type="ECO:0000256" key="7">
    <source>
        <dbReference type="ARBA" id="ARBA00022490"/>
    </source>
</evidence>
<feature type="region of interest" description="Disordered" evidence="17">
    <location>
        <begin position="21"/>
        <end position="59"/>
    </location>
</feature>
<feature type="compositionally biased region" description="Polar residues" evidence="17">
    <location>
        <begin position="21"/>
        <end position="51"/>
    </location>
</feature>
<accession>A0A9W6T5A6</accession>